<organism evidence="2">
    <name type="scientific">uncultured Caudovirales phage</name>
    <dbReference type="NCBI Taxonomy" id="2100421"/>
    <lineage>
        <taxon>Viruses</taxon>
        <taxon>Duplodnaviria</taxon>
        <taxon>Heunggongvirae</taxon>
        <taxon>Uroviricota</taxon>
        <taxon>Caudoviricetes</taxon>
        <taxon>Peduoviridae</taxon>
        <taxon>Maltschvirus</taxon>
        <taxon>Maltschvirus maltsch</taxon>
    </lineage>
</organism>
<name>A0A6J5LBG6_9CAUD</name>
<protein>
    <submittedName>
        <fullName evidence="2">Uncharacterized protein</fullName>
    </submittedName>
</protein>
<keyword evidence="1" id="KW-1133">Transmembrane helix</keyword>
<keyword evidence="1" id="KW-0812">Transmembrane</keyword>
<evidence type="ECO:0000256" key="1">
    <source>
        <dbReference type="SAM" id="Phobius"/>
    </source>
</evidence>
<sequence>MNCCNANGVCDQGKDCPVRKQRIKEINDAYINGYNDAQLGDPLDDLADTFKGLIAWLGLALGVWIVCLLIWGK</sequence>
<accession>A0A6J5LBG6</accession>
<keyword evidence="1" id="KW-0472">Membrane</keyword>
<dbReference type="EMBL" id="LR796253">
    <property type="protein sequence ID" value="CAB4131814.1"/>
    <property type="molecule type" value="Genomic_DNA"/>
</dbReference>
<feature type="transmembrane region" description="Helical" evidence="1">
    <location>
        <begin position="53"/>
        <end position="71"/>
    </location>
</feature>
<reference evidence="2" key="1">
    <citation type="submission" date="2020-04" db="EMBL/GenBank/DDBJ databases">
        <authorList>
            <person name="Chiriac C."/>
            <person name="Salcher M."/>
            <person name="Ghai R."/>
            <person name="Kavagutti S V."/>
        </authorList>
    </citation>
    <scope>NUCLEOTIDE SEQUENCE</scope>
</reference>
<proteinExistence type="predicted"/>
<evidence type="ECO:0000313" key="2">
    <source>
        <dbReference type="EMBL" id="CAB4131814.1"/>
    </source>
</evidence>
<gene>
    <name evidence="2" type="ORF">UFOVP125_24</name>
</gene>